<feature type="region of interest" description="Disordered" evidence="1">
    <location>
        <begin position="279"/>
        <end position="320"/>
    </location>
</feature>
<evidence type="ECO:0000313" key="3">
    <source>
        <dbReference type="Proteomes" id="UP000019473"/>
    </source>
</evidence>
<dbReference type="HOGENOM" id="CLU_043826_0_0_1"/>
<comment type="caution">
    <text evidence="2">The sequence shown here is derived from an EMBL/GenBank/DDBJ whole genome shotgun (WGS) entry which is preliminary data.</text>
</comment>
<evidence type="ECO:0000256" key="1">
    <source>
        <dbReference type="SAM" id="MobiDB-lite"/>
    </source>
</evidence>
<reference evidence="2 3" key="1">
    <citation type="submission" date="2013-03" db="EMBL/GenBank/DDBJ databases">
        <title>The Genome Sequence of Cladophialophora yegresii CBS 114405.</title>
        <authorList>
            <consortium name="The Broad Institute Genomics Platform"/>
            <person name="Cuomo C."/>
            <person name="de Hoog S."/>
            <person name="Gorbushina A."/>
            <person name="Walker B."/>
            <person name="Young S.K."/>
            <person name="Zeng Q."/>
            <person name="Gargeya S."/>
            <person name="Fitzgerald M."/>
            <person name="Haas B."/>
            <person name="Abouelleil A."/>
            <person name="Allen A.W."/>
            <person name="Alvarado L."/>
            <person name="Arachchi H.M."/>
            <person name="Berlin A.M."/>
            <person name="Chapman S.B."/>
            <person name="Gainer-Dewar J."/>
            <person name="Goldberg J."/>
            <person name="Griggs A."/>
            <person name="Gujja S."/>
            <person name="Hansen M."/>
            <person name="Howarth C."/>
            <person name="Imamovic A."/>
            <person name="Ireland A."/>
            <person name="Larimer J."/>
            <person name="McCowan C."/>
            <person name="Murphy C."/>
            <person name="Pearson M."/>
            <person name="Poon T.W."/>
            <person name="Priest M."/>
            <person name="Roberts A."/>
            <person name="Saif S."/>
            <person name="Shea T."/>
            <person name="Sisk P."/>
            <person name="Sykes S."/>
            <person name="Wortman J."/>
            <person name="Nusbaum C."/>
            <person name="Birren B."/>
        </authorList>
    </citation>
    <scope>NUCLEOTIDE SEQUENCE [LARGE SCALE GENOMIC DNA]</scope>
    <source>
        <strain evidence="2 3">CBS 114405</strain>
    </source>
</reference>
<sequence>MDSYTSTPSNDVDARDKPIMEFHPELWPVLERNRPVLNLDLFWPIKCERVDNAEEQRTEGDQKGTFPPRDLRPLVSFRNLHVLHLGGMRKSYQPVIWEACFVNANLTKLTLEMALEPEISDDFKAQYKKIDSTWAYDGSKPSYPEPTEYMYLGLEGSGELHPDFGSGEYLDRTAMRQAQAAVKDGVGVAVKRHLPIQSLTLSNFVVDAGPFFRWFDPERLREVIFTGTCWDAGFYLPNEMRRGVRAEGPQKPKPLVARVIKPGEAKVVSLSQGKLVKREDWDGENHLPDPEPGIGDASGGRDLKTKVSQISGVGKQATNE</sequence>
<accession>W9WAS4</accession>
<proteinExistence type="predicted"/>
<name>W9WAS4_9EURO</name>
<evidence type="ECO:0000313" key="2">
    <source>
        <dbReference type="EMBL" id="EXJ65038.1"/>
    </source>
</evidence>
<keyword evidence="3" id="KW-1185">Reference proteome</keyword>
<gene>
    <name evidence="2" type="ORF">A1O7_01377</name>
</gene>
<dbReference type="EMBL" id="AMGW01000001">
    <property type="protein sequence ID" value="EXJ65038.1"/>
    <property type="molecule type" value="Genomic_DNA"/>
</dbReference>
<feature type="compositionally biased region" description="Basic and acidic residues" evidence="1">
    <location>
        <begin position="279"/>
        <end position="289"/>
    </location>
</feature>
<dbReference type="RefSeq" id="XP_007753605.1">
    <property type="nucleotide sequence ID" value="XM_007755415.1"/>
</dbReference>
<dbReference type="OrthoDB" id="5368934at2759"/>
<organism evidence="2 3">
    <name type="scientific">Cladophialophora yegresii CBS 114405</name>
    <dbReference type="NCBI Taxonomy" id="1182544"/>
    <lineage>
        <taxon>Eukaryota</taxon>
        <taxon>Fungi</taxon>
        <taxon>Dikarya</taxon>
        <taxon>Ascomycota</taxon>
        <taxon>Pezizomycotina</taxon>
        <taxon>Eurotiomycetes</taxon>
        <taxon>Chaetothyriomycetidae</taxon>
        <taxon>Chaetothyriales</taxon>
        <taxon>Herpotrichiellaceae</taxon>
        <taxon>Cladophialophora</taxon>
    </lineage>
</organism>
<dbReference type="AlphaFoldDB" id="W9WAS4"/>
<protein>
    <submittedName>
        <fullName evidence="2">Uncharacterized protein</fullName>
    </submittedName>
</protein>
<feature type="compositionally biased region" description="Polar residues" evidence="1">
    <location>
        <begin position="306"/>
        <end position="320"/>
    </location>
</feature>
<dbReference type="GeneID" id="19175990"/>
<dbReference type="Proteomes" id="UP000019473">
    <property type="component" value="Unassembled WGS sequence"/>
</dbReference>
<dbReference type="VEuPathDB" id="FungiDB:A1O7_01377"/>
<dbReference type="eggNOG" id="ENOG502SP1S">
    <property type="taxonomic scope" value="Eukaryota"/>
</dbReference>